<dbReference type="SUPFAM" id="SSF64005">
    <property type="entry name" value="Undecaprenyl diphosphate synthase"/>
    <property type="match status" value="1"/>
</dbReference>
<dbReference type="InterPro" id="IPR001441">
    <property type="entry name" value="UPP_synth-like"/>
</dbReference>
<feature type="binding site" evidence="2">
    <location>
        <position position="218"/>
    </location>
    <ligand>
        <name>Mg(2+)</name>
        <dbReference type="ChEBI" id="CHEBI:18420"/>
    </ligand>
</feature>
<feature type="binding site" evidence="2">
    <location>
        <position position="80"/>
    </location>
    <ligand>
        <name>substrate</name>
    </ligand>
</feature>
<sequence length="253" mass="28574">MADSEEAMAEEISLGAPGDRPRPCHVAIIMDGNGRWATMRGRPRLFGHHAGARRVREIVEACPDLGVKYLTIFGFSTENWKRTQIEVAGLMSLFRSYIRKEARALRDRNVRVRFIGDRPGLDEKLQALMDELEEMTAECTGTNLTIALNYGGRDEVARATKRLAEDVASGRLLPENVDEETLPRYLDTYVLPDPDLVIRTSGEARISNFLLWQSAYAEYEFIDTLWPDFTREVFAGVLANFGKRDRRFGGAKG</sequence>
<keyword evidence="2" id="KW-0460">Magnesium</keyword>
<reference evidence="3 4" key="1">
    <citation type="submission" date="2017-03" db="EMBL/GenBank/DDBJ databases">
        <authorList>
            <person name="Afonso C.L."/>
            <person name="Miller P.J."/>
            <person name="Scott M.A."/>
            <person name="Spackman E."/>
            <person name="Goraichik I."/>
            <person name="Dimitrov K.M."/>
            <person name="Suarez D.L."/>
            <person name="Swayne D.E."/>
        </authorList>
    </citation>
    <scope>NUCLEOTIDE SEQUENCE [LARGE SCALE GENOMIC DNA]</scope>
    <source>
        <strain evidence="3 4">CECT 7751</strain>
    </source>
</reference>
<comment type="function">
    <text evidence="2">Catalyzes the condensation of isopentenyl diphosphate (IPP) with allylic pyrophosphates generating different type of terpenoids.</text>
</comment>
<keyword evidence="2" id="KW-0479">Metal-binding</keyword>
<comment type="cofactor">
    <cofactor evidence="2">
        <name>Mg(2+)</name>
        <dbReference type="ChEBI" id="CHEBI:18420"/>
    </cofactor>
    <text evidence="2">Binds 2 magnesium ions per subunit.</text>
</comment>
<comment type="subunit">
    <text evidence="2">Homodimer.</text>
</comment>
<dbReference type="Gene3D" id="3.40.1180.10">
    <property type="entry name" value="Decaprenyl diphosphate synthase-like"/>
    <property type="match status" value="1"/>
</dbReference>
<gene>
    <name evidence="3" type="primary">ispU</name>
    <name evidence="3" type="ORF">PSM7751_02010</name>
</gene>
<dbReference type="FunFam" id="3.40.1180.10:FF:000001">
    <property type="entry name" value="(2E,6E)-farnesyl-diphosphate-specific ditrans,polycis-undecaprenyl-diphosphate synthase"/>
    <property type="match status" value="1"/>
</dbReference>
<feature type="binding site" evidence="2">
    <location>
        <position position="31"/>
    </location>
    <ligand>
        <name>Mg(2+)</name>
        <dbReference type="ChEBI" id="CHEBI:18420"/>
    </ligand>
</feature>
<accession>A0A1X6Z947</accession>
<name>A0A1X6Z947_9RHOB</name>
<evidence type="ECO:0000313" key="3">
    <source>
        <dbReference type="EMBL" id="SLN44143.1"/>
    </source>
</evidence>
<dbReference type="EC" id="2.5.1.-" evidence="2"/>
<dbReference type="Proteomes" id="UP000193963">
    <property type="component" value="Unassembled WGS sequence"/>
</dbReference>
<proteinExistence type="inferred from homology"/>
<feature type="active site" evidence="2">
    <location>
        <position position="31"/>
    </location>
</feature>
<dbReference type="HAMAP" id="MF_01139">
    <property type="entry name" value="ISPT"/>
    <property type="match status" value="1"/>
</dbReference>
<feature type="binding site" evidence="2">
    <location>
        <position position="82"/>
    </location>
    <ligand>
        <name>substrate</name>
    </ligand>
</feature>
<dbReference type="GO" id="GO:0000287">
    <property type="term" value="F:magnesium ion binding"/>
    <property type="evidence" value="ECO:0007669"/>
    <property type="project" value="UniProtKB-UniRule"/>
</dbReference>
<evidence type="ECO:0000313" key="4">
    <source>
        <dbReference type="Proteomes" id="UP000193963"/>
    </source>
</evidence>
<comment type="similarity">
    <text evidence="2">Belongs to the UPP synthase family.</text>
</comment>
<dbReference type="Pfam" id="PF01255">
    <property type="entry name" value="Prenyltransf"/>
    <property type="match status" value="1"/>
</dbReference>
<dbReference type="PROSITE" id="PS01066">
    <property type="entry name" value="UPP_SYNTHASE"/>
    <property type="match status" value="1"/>
</dbReference>
<evidence type="ECO:0000256" key="2">
    <source>
        <dbReference type="HAMAP-Rule" id="MF_01139"/>
    </source>
</evidence>
<feature type="binding site" evidence="2">
    <location>
        <begin position="32"/>
        <end position="35"/>
    </location>
    <ligand>
        <name>substrate</name>
    </ligand>
</feature>
<organism evidence="3 4">
    <name type="scientific">Pseudooceanicola marinus</name>
    <dbReference type="NCBI Taxonomy" id="396013"/>
    <lineage>
        <taxon>Bacteria</taxon>
        <taxon>Pseudomonadati</taxon>
        <taxon>Pseudomonadota</taxon>
        <taxon>Alphaproteobacteria</taxon>
        <taxon>Rhodobacterales</taxon>
        <taxon>Paracoccaceae</taxon>
        <taxon>Pseudooceanicola</taxon>
    </lineage>
</organism>
<dbReference type="InterPro" id="IPR018520">
    <property type="entry name" value="UPP_synth-like_CS"/>
</dbReference>
<feature type="active site" description="Proton acceptor" evidence="2">
    <location>
        <position position="79"/>
    </location>
</feature>
<dbReference type="InterPro" id="IPR036424">
    <property type="entry name" value="UPP_synth-like_sf"/>
</dbReference>
<feature type="binding site" evidence="2">
    <location>
        <begin position="76"/>
        <end position="78"/>
    </location>
    <ligand>
        <name>substrate</name>
    </ligand>
</feature>
<dbReference type="EMBL" id="FWFN01000004">
    <property type="protein sequence ID" value="SLN44143.1"/>
    <property type="molecule type" value="Genomic_DNA"/>
</dbReference>
<dbReference type="PANTHER" id="PTHR10291">
    <property type="entry name" value="DEHYDRODOLICHYL DIPHOSPHATE SYNTHASE FAMILY MEMBER"/>
    <property type="match status" value="1"/>
</dbReference>
<keyword evidence="4" id="KW-1185">Reference proteome</keyword>
<feature type="binding site" evidence="2">
    <location>
        <position position="48"/>
    </location>
    <ligand>
        <name>substrate</name>
    </ligand>
</feature>
<dbReference type="NCBIfam" id="TIGR00055">
    <property type="entry name" value="uppS"/>
    <property type="match status" value="1"/>
</dbReference>
<protein>
    <recommendedName>
        <fullName evidence="2">Isoprenyl transferase</fullName>
        <ecNumber evidence="2">2.5.1.-</ecNumber>
    </recommendedName>
</protein>
<dbReference type="GO" id="GO:0016094">
    <property type="term" value="P:polyprenol biosynthetic process"/>
    <property type="evidence" value="ECO:0007669"/>
    <property type="project" value="TreeGrafter"/>
</dbReference>
<evidence type="ECO:0000256" key="1">
    <source>
        <dbReference type="ARBA" id="ARBA00022679"/>
    </source>
</evidence>
<feature type="binding site" evidence="2">
    <location>
        <position position="44"/>
    </location>
    <ligand>
        <name>substrate</name>
    </ligand>
</feature>
<feature type="binding site" evidence="2">
    <location>
        <begin position="205"/>
        <end position="207"/>
    </location>
    <ligand>
        <name>substrate</name>
    </ligand>
</feature>
<dbReference type="CDD" id="cd00475">
    <property type="entry name" value="Cis_IPPS"/>
    <property type="match status" value="1"/>
</dbReference>
<dbReference type="AlphaFoldDB" id="A0A1X6Z947"/>
<dbReference type="PANTHER" id="PTHR10291:SF0">
    <property type="entry name" value="DEHYDRODOLICHYL DIPHOSPHATE SYNTHASE 2"/>
    <property type="match status" value="1"/>
</dbReference>
<feature type="binding site" evidence="2">
    <location>
        <position position="199"/>
    </location>
    <ligand>
        <name>substrate</name>
    </ligand>
</feature>
<dbReference type="GO" id="GO:0045547">
    <property type="term" value="F:ditrans,polycis-polyprenyl diphosphate synthase [(2E,6E)-farnesyl diphosphate specific] activity"/>
    <property type="evidence" value="ECO:0007669"/>
    <property type="project" value="TreeGrafter"/>
</dbReference>
<feature type="binding site" evidence="2">
    <location>
        <position position="36"/>
    </location>
    <ligand>
        <name>substrate</name>
    </ligand>
</feature>
<keyword evidence="1 2" id="KW-0808">Transferase</keyword>